<dbReference type="EMBL" id="APRZ01000011">
    <property type="protein sequence ID" value="ENX35558.1"/>
    <property type="molecule type" value="Genomic_DNA"/>
</dbReference>
<name>N9PQ55_9GAMM</name>
<sequence length="295" mass="33026">MIKDHSFFLSGNRTGILLIHGLTGTPNEMRGIARTFHQAGYSVSGVQLAGHCGDVQDLVNSRWEDWFASVTAAAEKLKQHTDEIFVAGLSMGALLALKYASAYPVAGVIGYSPTFQYDGWSIPLWSKLLAPIVLPSVHYLNICRDNTFDEAEPYGIKNKVLRSRIVQSMNSGESGEAGLPGNPWHSLFQLQRLSRNVRKNLTNITAPCLLLHAYDDDISHRNNSQLVYDKVKGAKRLVWLYNSYHMITIDNDRKQVIEESLHFIQQYQRQHNSTSKSHSASQEFTSPPIKVGVLV</sequence>
<feature type="active site" description="Charge relay system" evidence="1">
    <location>
        <position position="245"/>
    </location>
</feature>
<feature type="active site" description="Charge relay system" evidence="1">
    <location>
        <position position="216"/>
    </location>
</feature>
<dbReference type="InterPro" id="IPR051044">
    <property type="entry name" value="MAG_DAG_Lipase"/>
</dbReference>
<feature type="compositionally biased region" description="Polar residues" evidence="3">
    <location>
        <begin position="268"/>
        <end position="285"/>
    </location>
</feature>
<feature type="site" description="Important for substrate specificity" evidence="2">
    <location>
        <position position="156"/>
    </location>
</feature>
<evidence type="ECO:0000256" key="3">
    <source>
        <dbReference type="SAM" id="MobiDB-lite"/>
    </source>
</evidence>
<evidence type="ECO:0000256" key="1">
    <source>
        <dbReference type="PIRSR" id="PIRSR017388-1"/>
    </source>
</evidence>
<dbReference type="HOGENOM" id="CLU_076594_1_0_6"/>
<protein>
    <recommendedName>
        <fullName evidence="4">Serine aminopeptidase S33 domain-containing protein</fullName>
    </recommendedName>
</protein>
<feature type="region of interest" description="Disordered" evidence="3">
    <location>
        <begin position="268"/>
        <end position="287"/>
    </location>
</feature>
<evidence type="ECO:0000313" key="5">
    <source>
        <dbReference type="EMBL" id="ENX35558.1"/>
    </source>
</evidence>
<reference evidence="5 6" key="1">
    <citation type="submission" date="2013-02" db="EMBL/GenBank/DDBJ databases">
        <title>The Genome Sequence of Acinetobacter sp. NIPH 1859.</title>
        <authorList>
            <consortium name="The Broad Institute Genome Sequencing Platform"/>
            <consortium name="The Broad Institute Genome Sequencing Center for Infectious Disease"/>
            <person name="Cerqueira G."/>
            <person name="Feldgarden M."/>
            <person name="Courvalin P."/>
            <person name="Perichon B."/>
            <person name="Grillot-Courvalin C."/>
            <person name="Clermont D."/>
            <person name="Rocha E."/>
            <person name="Yoon E.-J."/>
            <person name="Nemec A."/>
            <person name="Walker B."/>
            <person name="Young S.K."/>
            <person name="Zeng Q."/>
            <person name="Gargeya S."/>
            <person name="Fitzgerald M."/>
            <person name="Haas B."/>
            <person name="Abouelleil A."/>
            <person name="Alvarado L."/>
            <person name="Arachchi H.M."/>
            <person name="Berlin A.M."/>
            <person name="Chapman S.B."/>
            <person name="Dewar J."/>
            <person name="Goldberg J."/>
            <person name="Griggs A."/>
            <person name="Gujja S."/>
            <person name="Hansen M."/>
            <person name="Howarth C."/>
            <person name="Imamovic A."/>
            <person name="Larimer J."/>
            <person name="McCowan C."/>
            <person name="Murphy C."/>
            <person name="Neiman D."/>
            <person name="Pearson M."/>
            <person name="Priest M."/>
            <person name="Roberts A."/>
            <person name="Saif S."/>
            <person name="Shea T."/>
            <person name="Sisk P."/>
            <person name="Sykes S."/>
            <person name="Wortman J."/>
            <person name="Nusbaum C."/>
            <person name="Birren B."/>
        </authorList>
    </citation>
    <scope>NUCLEOTIDE SEQUENCE [LARGE SCALE GENOMIC DNA]</scope>
    <source>
        <strain evidence="5 6">NIPH 1859</strain>
    </source>
</reference>
<proteinExistence type="predicted"/>
<dbReference type="ESTHER" id="9gamm-n9pq55">
    <property type="family name" value="CarbLipBact_2"/>
</dbReference>
<accession>N9PQ55</accession>
<dbReference type="Gene3D" id="3.40.50.1820">
    <property type="entry name" value="alpha/beta hydrolase"/>
    <property type="match status" value="1"/>
</dbReference>
<dbReference type="SUPFAM" id="SSF53474">
    <property type="entry name" value="alpha/beta-Hydrolases"/>
    <property type="match status" value="1"/>
</dbReference>
<evidence type="ECO:0000313" key="6">
    <source>
        <dbReference type="Proteomes" id="UP000013009"/>
    </source>
</evidence>
<keyword evidence="6" id="KW-1185">Reference proteome</keyword>
<dbReference type="Proteomes" id="UP000013009">
    <property type="component" value="Unassembled WGS sequence"/>
</dbReference>
<dbReference type="PANTHER" id="PTHR11614">
    <property type="entry name" value="PHOSPHOLIPASE-RELATED"/>
    <property type="match status" value="1"/>
</dbReference>
<dbReference type="PATRIC" id="fig|1217695.3.peg.1193"/>
<dbReference type="OrthoDB" id="8476759at2"/>
<organism evidence="5 6">
    <name type="scientific">Acinetobacter colistiniresistens</name>
    <dbReference type="NCBI Taxonomy" id="280145"/>
    <lineage>
        <taxon>Bacteria</taxon>
        <taxon>Pseudomonadati</taxon>
        <taxon>Pseudomonadota</taxon>
        <taxon>Gammaproteobacteria</taxon>
        <taxon>Moraxellales</taxon>
        <taxon>Moraxellaceae</taxon>
        <taxon>Acinetobacter</taxon>
    </lineage>
</organism>
<feature type="domain" description="Serine aminopeptidase S33" evidence="4">
    <location>
        <begin position="15"/>
        <end position="252"/>
    </location>
</feature>
<evidence type="ECO:0000256" key="2">
    <source>
        <dbReference type="PIRSR" id="PIRSR017388-3"/>
    </source>
</evidence>
<comment type="caution">
    <text evidence="5">The sequence shown here is derived from an EMBL/GenBank/DDBJ whole genome shotgun (WGS) entry which is preliminary data.</text>
</comment>
<dbReference type="InterPro" id="IPR012354">
    <property type="entry name" value="Esterase_lipase"/>
</dbReference>
<gene>
    <name evidence="5" type="ORF">F889_01227</name>
</gene>
<dbReference type="InterPro" id="IPR022742">
    <property type="entry name" value="Hydrolase_4"/>
</dbReference>
<evidence type="ECO:0000259" key="4">
    <source>
        <dbReference type="Pfam" id="PF12146"/>
    </source>
</evidence>
<dbReference type="InterPro" id="IPR029058">
    <property type="entry name" value="AB_hydrolase_fold"/>
</dbReference>
<dbReference type="GO" id="GO:0052689">
    <property type="term" value="F:carboxylic ester hydrolase activity"/>
    <property type="evidence" value="ECO:0007669"/>
    <property type="project" value="InterPro"/>
</dbReference>
<dbReference type="PIRSF" id="PIRSF017388">
    <property type="entry name" value="Esterase_lipase"/>
    <property type="match status" value="1"/>
</dbReference>
<feature type="active site" description="Nucleophile" evidence="1">
    <location>
        <position position="90"/>
    </location>
</feature>
<dbReference type="Pfam" id="PF12146">
    <property type="entry name" value="Hydrolase_4"/>
    <property type="match status" value="1"/>
</dbReference>
<dbReference type="AlphaFoldDB" id="N9PQ55"/>
<dbReference type="RefSeq" id="WP_005271658.1">
    <property type="nucleotide sequence ID" value="NZ_KB850194.1"/>
</dbReference>